<dbReference type="PANTHER" id="PTHR14237:SF19">
    <property type="entry name" value="MITOCHONDRIAL AMIDOXIME REDUCING COMPONENT 1"/>
    <property type="match status" value="1"/>
</dbReference>
<dbReference type="SUPFAM" id="SSF50800">
    <property type="entry name" value="PK beta-barrel domain-like"/>
    <property type="match status" value="1"/>
</dbReference>
<dbReference type="RefSeq" id="WP_074645320.1">
    <property type="nucleotide sequence ID" value="NZ_FNBL01000006.1"/>
</dbReference>
<dbReference type="SUPFAM" id="SSF141673">
    <property type="entry name" value="MOSC N-terminal domain-like"/>
    <property type="match status" value="1"/>
</dbReference>
<reference evidence="2 3" key="1">
    <citation type="submission" date="2016-10" db="EMBL/GenBank/DDBJ databases">
        <authorList>
            <person name="de Groot N.N."/>
        </authorList>
    </citation>
    <scope>NUCLEOTIDE SEQUENCE [LARGE SCALE GENOMIC DNA]</scope>
    <source>
        <strain evidence="2 3">DSM 27375</strain>
    </source>
</reference>
<feature type="domain" description="MOSC" evidence="1">
    <location>
        <begin position="109"/>
        <end position="264"/>
    </location>
</feature>
<dbReference type="GO" id="GO:0003824">
    <property type="term" value="F:catalytic activity"/>
    <property type="evidence" value="ECO:0007669"/>
    <property type="project" value="InterPro"/>
</dbReference>
<organism evidence="2 3">
    <name type="scientific">Celeribacter baekdonensis</name>
    <dbReference type="NCBI Taxonomy" id="875171"/>
    <lineage>
        <taxon>Bacteria</taxon>
        <taxon>Pseudomonadati</taxon>
        <taxon>Pseudomonadota</taxon>
        <taxon>Alphaproteobacteria</taxon>
        <taxon>Rhodobacterales</taxon>
        <taxon>Roseobacteraceae</taxon>
        <taxon>Celeribacter</taxon>
    </lineage>
</organism>
<evidence type="ECO:0000313" key="3">
    <source>
        <dbReference type="Proteomes" id="UP000182284"/>
    </source>
</evidence>
<protein>
    <recommendedName>
        <fullName evidence="1">MOSC domain-containing protein</fullName>
    </recommendedName>
</protein>
<gene>
    <name evidence="2" type="ORF">SAMN04488117_106184</name>
</gene>
<proteinExistence type="predicted"/>
<dbReference type="InterPro" id="IPR011037">
    <property type="entry name" value="Pyrv_Knase-like_insert_dom_sf"/>
</dbReference>
<dbReference type="GO" id="GO:0030151">
    <property type="term" value="F:molybdenum ion binding"/>
    <property type="evidence" value="ECO:0007669"/>
    <property type="project" value="InterPro"/>
</dbReference>
<name>A0A1G7N9A6_9RHOB</name>
<dbReference type="InterPro" id="IPR005302">
    <property type="entry name" value="MoCF_Sase_C"/>
</dbReference>
<dbReference type="EMBL" id="FNBL01000006">
    <property type="protein sequence ID" value="SDF69880.1"/>
    <property type="molecule type" value="Genomic_DNA"/>
</dbReference>
<accession>A0A1G7N9A6</accession>
<dbReference type="PANTHER" id="PTHR14237">
    <property type="entry name" value="MOLYBDOPTERIN COFACTOR SULFURASE MOSC"/>
    <property type="match status" value="1"/>
</dbReference>
<dbReference type="Pfam" id="PF03476">
    <property type="entry name" value="MOSC_N"/>
    <property type="match status" value="1"/>
</dbReference>
<dbReference type="AlphaFoldDB" id="A0A1G7N9A6"/>
<dbReference type="PROSITE" id="PS51340">
    <property type="entry name" value="MOSC"/>
    <property type="match status" value="1"/>
</dbReference>
<evidence type="ECO:0000259" key="1">
    <source>
        <dbReference type="PROSITE" id="PS51340"/>
    </source>
</evidence>
<dbReference type="GO" id="GO:0030170">
    <property type="term" value="F:pyridoxal phosphate binding"/>
    <property type="evidence" value="ECO:0007669"/>
    <property type="project" value="InterPro"/>
</dbReference>
<dbReference type="Proteomes" id="UP000182284">
    <property type="component" value="Unassembled WGS sequence"/>
</dbReference>
<dbReference type="Pfam" id="PF03473">
    <property type="entry name" value="MOSC"/>
    <property type="match status" value="1"/>
</dbReference>
<evidence type="ECO:0000313" key="2">
    <source>
        <dbReference type="EMBL" id="SDF69880.1"/>
    </source>
</evidence>
<sequence>MKLARITTYPVKSVSGTDMAAAQVHGLGVEGDRRWAVVYANGVVATRRELPRLAHLSAVTTPHGISISFESDRFDIPVPSGAPCKVKVFSTGIDGVEDAGNYASHFLSSALEREVRLVYFPDTAQRVVDRAYAPGDHFTALSDGFPVLLTTQASLAELNAELETPVEMRRFRPNIVIGGDIEPWSEDTWKMIRIGSTIFRVVKPCERCVMVTQDPSTGEQTHRNEPLATLRRIHRAVTGKIIFGQNLVVEEPGSIVLGDEVEVLEAGPSNLLDPKRGDTQSF</sequence>
<dbReference type="InterPro" id="IPR005303">
    <property type="entry name" value="MOCOS_middle"/>
</dbReference>